<feature type="region of interest" description="Disordered" evidence="1">
    <location>
        <begin position="1"/>
        <end position="20"/>
    </location>
</feature>
<dbReference type="HOGENOM" id="CLU_2403052_0_0_1"/>
<reference evidence="3" key="3">
    <citation type="submission" date="2015-04" db="UniProtKB">
        <authorList>
            <consortium name="EnsemblPlants"/>
        </authorList>
    </citation>
    <scope>IDENTIFICATION</scope>
    <source>
        <strain evidence="3">cv. Jemalong A17</strain>
    </source>
</reference>
<dbReference type="EnsemblPlants" id="AET03781">
    <property type="protein sequence ID" value="AET03781"/>
    <property type="gene ID" value="MTR_8g075620"/>
</dbReference>
<reference evidence="2 4" key="1">
    <citation type="journal article" date="2011" name="Nature">
        <title>The Medicago genome provides insight into the evolution of rhizobial symbioses.</title>
        <authorList>
            <person name="Young N.D."/>
            <person name="Debelle F."/>
            <person name="Oldroyd G.E."/>
            <person name="Geurts R."/>
            <person name="Cannon S.B."/>
            <person name="Udvardi M.K."/>
            <person name="Benedito V.A."/>
            <person name="Mayer K.F."/>
            <person name="Gouzy J."/>
            <person name="Schoof H."/>
            <person name="Van de Peer Y."/>
            <person name="Proost S."/>
            <person name="Cook D.R."/>
            <person name="Meyers B.C."/>
            <person name="Spannagl M."/>
            <person name="Cheung F."/>
            <person name="De Mita S."/>
            <person name="Krishnakumar V."/>
            <person name="Gundlach H."/>
            <person name="Zhou S."/>
            <person name="Mudge J."/>
            <person name="Bharti A.K."/>
            <person name="Murray J.D."/>
            <person name="Naoumkina M.A."/>
            <person name="Rosen B."/>
            <person name="Silverstein K.A."/>
            <person name="Tang H."/>
            <person name="Rombauts S."/>
            <person name="Zhao P.X."/>
            <person name="Zhou P."/>
            <person name="Barbe V."/>
            <person name="Bardou P."/>
            <person name="Bechner M."/>
            <person name="Bellec A."/>
            <person name="Berger A."/>
            <person name="Berges H."/>
            <person name="Bidwell S."/>
            <person name="Bisseling T."/>
            <person name="Choisne N."/>
            <person name="Couloux A."/>
            <person name="Denny R."/>
            <person name="Deshpande S."/>
            <person name="Dai X."/>
            <person name="Doyle J.J."/>
            <person name="Dudez A.M."/>
            <person name="Farmer A.D."/>
            <person name="Fouteau S."/>
            <person name="Franken C."/>
            <person name="Gibelin C."/>
            <person name="Gish J."/>
            <person name="Goldstein S."/>
            <person name="Gonzalez A.J."/>
            <person name="Green P.J."/>
            <person name="Hallab A."/>
            <person name="Hartog M."/>
            <person name="Hua A."/>
            <person name="Humphray S.J."/>
            <person name="Jeong D.H."/>
            <person name="Jing Y."/>
            <person name="Jocker A."/>
            <person name="Kenton S.M."/>
            <person name="Kim D.J."/>
            <person name="Klee K."/>
            <person name="Lai H."/>
            <person name="Lang C."/>
            <person name="Lin S."/>
            <person name="Macmil S.L."/>
            <person name="Magdelenat G."/>
            <person name="Matthews L."/>
            <person name="McCorrison J."/>
            <person name="Monaghan E.L."/>
            <person name="Mun J.H."/>
            <person name="Najar F.Z."/>
            <person name="Nicholson C."/>
            <person name="Noirot C."/>
            <person name="O'Bleness M."/>
            <person name="Paule C.R."/>
            <person name="Poulain J."/>
            <person name="Prion F."/>
            <person name="Qin B."/>
            <person name="Qu C."/>
            <person name="Retzel E.F."/>
            <person name="Riddle C."/>
            <person name="Sallet E."/>
            <person name="Samain S."/>
            <person name="Samson N."/>
            <person name="Sanders I."/>
            <person name="Saurat O."/>
            <person name="Scarpelli C."/>
            <person name="Schiex T."/>
            <person name="Segurens B."/>
            <person name="Severin A.J."/>
            <person name="Sherrier D.J."/>
            <person name="Shi R."/>
            <person name="Sims S."/>
            <person name="Singer S.R."/>
            <person name="Sinharoy S."/>
            <person name="Sterck L."/>
            <person name="Viollet A."/>
            <person name="Wang B.B."/>
            <person name="Wang K."/>
            <person name="Wang M."/>
            <person name="Wang X."/>
            <person name="Warfsmann J."/>
            <person name="Weissenbach J."/>
            <person name="White D.D."/>
            <person name="White J.D."/>
            <person name="Wiley G.B."/>
            <person name="Wincker P."/>
            <person name="Xing Y."/>
            <person name="Yang L."/>
            <person name="Yao Z."/>
            <person name="Ying F."/>
            <person name="Zhai J."/>
            <person name="Zhou L."/>
            <person name="Zuber A."/>
            <person name="Denarie J."/>
            <person name="Dixon R.A."/>
            <person name="May G.D."/>
            <person name="Schwartz D.C."/>
            <person name="Rogers J."/>
            <person name="Quetier F."/>
            <person name="Town C.D."/>
            <person name="Roe B.A."/>
        </authorList>
    </citation>
    <scope>NUCLEOTIDE SEQUENCE [LARGE SCALE GENOMIC DNA]</scope>
    <source>
        <strain evidence="2">A17</strain>
        <strain evidence="3 4">cv. Jemalong A17</strain>
    </source>
</reference>
<dbReference type="AlphaFoldDB" id="G7LC31"/>
<keyword evidence="4" id="KW-1185">Reference proteome</keyword>
<organism evidence="2 4">
    <name type="scientific">Medicago truncatula</name>
    <name type="common">Barrel medic</name>
    <name type="synonym">Medicago tribuloides</name>
    <dbReference type="NCBI Taxonomy" id="3880"/>
    <lineage>
        <taxon>Eukaryota</taxon>
        <taxon>Viridiplantae</taxon>
        <taxon>Streptophyta</taxon>
        <taxon>Embryophyta</taxon>
        <taxon>Tracheophyta</taxon>
        <taxon>Spermatophyta</taxon>
        <taxon>Magnoliopsida</taxon>
        <taxon>eudicotyledons</taxon>
        <taxon>Gunneridae</taxon>
        <taxon>Pentapetalae</taxon>
        <taxon>rosids</taxon>
        <taxon>fabids</taxon>
        <taxon>Fabales</taxon>
        <taxon>Fabaceae</taxon>
        <taxon>Papilionoideae</taxon>
        <taxon>50 kb inversion clade</taxon>
        <taxon>NPAAA clade</taxon>
        <taxon>Hologalegina</taxon>
        <taxon>IRL clade</taxon>
        <taxon>Trifolieae</taxon>
        <taxon>Medicago</taxon>
    </lineage>
</organism>
<dbReference type="EMBL" id="CM001224">
    <property type="protein sequence ID" value="AET03781.1"/>
    <property type="molecule type" value="Genomic_DNA"/>
</dbReference>
<dbReference type="PaxDb" id="3880-AET03781"/>
<name>G7LC31_MEDTR</name>
<gene>
    <name evidence="2" type="ordered locus">MTR_8g075620</name>
</gene>
<evidence type="ECO:0000313" key="4">
    <source>
        <dbReference type="Proteomes" id="UP000002051"/>
    </source>
</evidence>
<sequence>MPKFGKITRPKKETTNALNEARTQTFDGLYQSLETKEGDKSIYSLEDRNYNYYCGIQEYEVKETLKNMSNGKKVRPANIPVRLWESFGERDNK</sequence>
<accession>G7LC31</accession>
<protein>
    <submittedName>
        <fullName evidence="2 3">Uncharacterized protein</fullName>
    </submittedName>
</protein>
<evidence type="ECO:0000313" key="2">
    <source>
        <dbReference type="EMBL" id="AET03781.1"/>
    </source>
</evidence>
<reference evidence="2 4" key="2">
    <citation type="journal article" date="2014" name="BMC Genomics">
        <title>An improved genome release (version Mt4.0) for the model legume Medicago truncatula.</title>
        <authorList>
            <person name="Tang H."/>
            <person name="Krishnakumar V."/>
            <person name="Bidwell S."/>
            <person name="Rosen B."/>
            <person name="Chan A."/>
            <person name="Zhou S."/>
            <person name="Gentzbittel L."/>
            <person name="Childs K.L."/>
            <person name="Yandell M."/>
            <person name="Gundlach H."/>
            <person name="Mayer K.F."/>
            <person name="Schwartz D.C."/>
            <person name="Town C.D."/>
        </authorList>
    </citation>
    <scope>GENOME REANNOTATION</scope>
    <source>
        <strain evidence="3 4">cv. Jemalong A17</strain>
    </source>
</reference>
<evidence type="ECO:0000256" key="1">
    <source>
        <dbReference type="SAM" id="MobiDB-lite"/>
    </source>
</evidence>
<dbReference type="Proteomes" id="UP000002051">
    <property type="component" value="Chromosome 8"/>
</dbReference>
<evidence type="ECO:0000313" key="3">
    <source>
        <dbReference type="EnsemblPlants" id="AET03781"/>
    </source>
</evidence>
<proteinExistence type="predicted"/>